<dbReference type="EMBL" id="JAWWNJ010000102">
    <property type="protein sequence ID" value="KAK6995607.1"/>
    <property type="molecule type" value="Genomic_DNA"/>
</dbReference>
<comment type="caution">
    <text evidence="2">The sequence shown here is derived from an EMBL/GenBank/DDBJ whole genome shotgun (WGS) entry which is preliminary data.</text>
</comment>
<protein>
    <submittedName>
        <fullName evidence="2">Uncharacterized protein</fullName>
    </submittedName>
</protein>
<dbReference type="AlphaFoldDB" id="A0AAV9ZWP7"/>
<evidence type="ECO:0000256" key="1">
    <source>
        <dbReference type="SAM" id="MobiDB-lite"/>
    </source>
</evidence>
<evidence type="ECO:0000313" key="2">
    <source>
        <dbReference type="EMBL" id="KAK6995607.1"/>
    </source>
</evidence>
<proteinExistence type="predicted"/>
<feature type="compositionally biased region" description="Polar residues" evidence="1">
    <location>
        <begin position="22"/>
        <end position="34"/>
    </location>
</feature>
<feature type="region of interest" description="Disordered" evidence="1">
    <location>
        <begin position="82"/>
        <end position="101"/>
    </location>
</feature>
<keyword evidence="3" id="KW-1185">Reference proteome</keyword>
<gene>
    <name evidence="2" type="ORF">R3P38DRAFT_3223523</name>
</gene>
<feature type="region of interest" description="Disordered" evidence="1">
    <location>
        <begin position="206"/>
        <end position="228"/>
    </location>
</feature>
<organism evidence="2 3">
    <name type="scientific">Favolaschia claudopus</name>
    <dbReference type="NCBI Taxonomy" id="2862362"/>
    <lineage>
        <taxon>Eukaryota</taxon>
        <taxon>Fungi</taxon>
        <taxon>Dikarya</taxon>
        <taxon>Basidiomycota</taxon>
        <taxon>Agaricomycotina</taxon>
        <taxon>Agaricomycetes</taxon>
        <taxon>Agaricomycetidae</taxon>
        <taxon>Agaricales</taxon>
        <taxon>Marasmiineae</taxon>
        <taxon>Mycenaceae</taxon>
        <taxon>Favolaschia</taxon>
    </lineage>
</organism>
<dbReference type="Proteomes" id="UP001362999">
    <property type="component" value="Unassembled WGS sequence"/>
</dbReference>
<feature type="compositionally biased region" description="Polar residues" evidence="1">
    <location>
        <begin position="218"/>
        <end position="228"/>
    </location>
</feature>
<reference evidence="2 3" key="1">
    <citation type="journal article" date="2024" name="J Genomics">
        <title>Draft genome sequencing and assembly of Favolaschia claudopus CIRM-BRFM 2984 isolated from oak limbs.</title>
        <authorList>
            <person name="Navarro D."/>
            <person name="Drula E."/>
            <person name="Chaduli D."/>
            <person name="Cazenave R."/>
            <person name="Ahrendt S."/>
            <person name="Wang J."/>
            <person name="Lipzen A."/>
            <person name="Daum C."/>
            <person name="Barry K."/>
            <person name="Grigoriev I.V."/>
            <person name="Favel A."/>
            <person name="Rosso M.N."/>
            <person name="Martin F."/>
        </authorList>
    </citation>
    <scope>NUCLEOTIDE SEQUENCE [LARGE SCALE GENOMIC DNA]</scope>
    <source>
        <strain evidence="2 3">CIRM-BRFM 2984</strain>
    </source>
</reference>
<name>A0AAV9ZWP7_9AGAR</name>
<feature type="region of interest" description="Disordered" evidence="1">
    <location>
        <begin position="1"/>
        <end position="35"/>
    </location>
</feature>
<evidence type="ECO:0000313" key="3">
    <source>
        <dbReference type="Proteomes" id="UP001362999"/>
    </source>
</evidence>
<accession>A0AAV9ZWP7</accession>
<sequence length="228" mass="25604">MLSGLPHTLPPRFGNIARSRPSAVQTDHSRTASPPISLGSEIIGVRRQQNIRNGVALPLASKRYVRRLGRNAAHTPAQLIQTPRAIPTPPPPRTSTNFLTSTTLFNPTPTIYYKKSVSASPFPPPLLQPALFRIQTFRHRLRRHARHLNTHAANPSTLNRLDVLLKPAPPTRALEYNSRARSPRGHLQPRPNFLWLYATPTHLRRPDSFTPPRCRPSAVQTQGALRER</sequence>